<proteinExistence type="predicted"/>
<keyword evidence="1" id="KW-0732">Signal</keyword>
<dbReference type="OrthoDB" id="4800194at2"/>
<feature type="chain" id="PRO_5010746375" evidence="1">
    <location>
        <begin position="20"/>
        <end position="266"/>
    </location>
</feature>
<sequence length="266" mass="28719">MALLAVAAAGCSASTSATAPEPGVEAWQLAMPFDAYNFSPAEVMTLTIAEDLLTRDCMHGKGHDWELLPRAVESDIEPPHRRRYGVIEPQIADKYGYHSAPDRPTVAARKAKQLARAKQTADLRSVVRDCGAQAEAVLSAGTPDVDAGRFDALIRKTFEDSQRLPEVAEVFRSWSACMSGEGFPYLDPLTAITDEKWSTATPTPQEIRAAQADVRCKAKTSLVAVWAAAETRVQNDAIAASPNDFHGLRASKTGRLEAAKQVIARG</sequence>
<protein>
    <submittedName>
        <fullName evidence="2">Uncharacterized protein</fullName>
    </submittedName>
</protein>
<dbReference type="AlphaFoldDB" id="A0A1W2ASQ4"/>
<dbReference type="Proteomes" id="UP000192674">
    <property type="component" value="Unassembled WGS sequence"/>
</dbReference>
<organism evidence="2 3">
    <name type="scientific">Kibdelosporangium aridum</name>
    <dbReference type="NCBI Taxonomy" id="2030"/>
    <lineage>
        <taxon>Bacteria</taxon>
        <taxon>Bacillati</taxon>
        <taxon>Actinomycetota</taxon>
        <taxon>Actinomycetes</taxon>
        <taxon>Pseudonocardiales</taxon>
        <taxon>Pseudonocardiaceae</taxon>
        <taxon>Kibdelosporangium</taxon>
    </lineage>
</organism>
<accession>A0A1W2ASQ4</accession>
<reference evidence="2 3" key="1">
    <citation type="submission" date="2017-04" db="EMBL/GenBank/DDBJ databases">
        <authorList>
            <person name="Afonso C.L."/>
            <person name="Miller P.J."/>
            <person name="Scott M.A."/>
            <person name="Spackman E."/>
            <person name="Goraichik I."/>
            <person name="Dimitrov K.M."/>
            <person name="Suarez D.L."/>
            <person name="Swayne D.E."/>
        </authorList>
    </citation>
    <scope>NUCLEOTIDE SEQUENCE [LARGE SCALE GENOMIC DNA]</scope>
    <source>
        <strain evidence="2 3">DSM 43828</strain>
    </source>
</reference>
<keyword evidence="3" id="KW-1185">Reference proteome</keyword>
<evidence type="ECO:0000313" key="2">
    <source>
        <dbReference type="EMBL" id="SMC63550.1"/>
    </source>
</evidence>
<feature type="signal peptide" evidence="1">
    <location>
        <begin position="1"/>
        <end position="19"/>
    </location>
</feature>
<gene>
    <name evidence="2" type="ORF">SAMN05661093_01066</name>
</gene>
<dbReference type="EMBL" id="FWXV01000001">
    <property type="protein sequence ID" value="SMC63550.1"/>
    <property type="molecule type" value="Genomic_DNA"/>
</dbReference>
<evidence type="ECO:0000256" key="1">
    <source>
        <dbReference type="SAM" id="SignalP"/>
    </source>
</evidence>
<name>A0A1W2ASQ4_KIBAR</name>
<evidence type="ECO:0000313" key="3">
    <source>
        <dbReference type="Proteomes" id="UP000192674"/>
    </source>
</evidence>